<name>A0ABM7NQ75_9FIRM</name>
<evidence type="ECO:0000259" key="8">
    <source>
        <dbReference type="PROSITE" id="PS50928"/>
    </source>
</evidence>
<organism evidence="9 10">
    <name type="scientific">Caldicellulosiruptor diazotrophicus</name>
    <dbReference type="NCBI Taxonomy" id="2806205"/>
    <lineage>
        <taxon>Bacteria</taxon>
        <taxon>Bacillati</taxon>
        <taxon>Bacillota</taxon>
        <taxon>Bacillota incertae sedis</taxon>
        <taxon>Caldicellulosiruptorales</taxon>
        <taxon>Caldicellulosiruptoraceae</taxon>
        <taxon>Caldicellulosiruptor</taxon>
    </lineage>
</organism>
<dbReference type="PROSITE" id="PS50928">
    <property type="entry name" value="ABC_TM1"/>
    <property type="match status" value="1"/>
</dbReference>
<feature type="transmembrane region" description="Helical" evidence="7">
    <location>
        <begin position="141"/>
        <end position="162"/>
    </location>
</feature>
<protein>
    <submittedName>
        <fullName evidence="9">ABC transporter permease</fullName>
    </submittedName>
</protein>
<dbReference type="InterPro" id="IPR035906">
    <property type="entry name" value="MetI-like_sf"/>
</dbReference>
<proteinExistence type="inferred from homology"/>
<dbReference type="EMBL" id="AP024480">
    <property type="protein sequence ID" value="BCS82249.1"/>
    <property type="molecule type" value="Genomic_DNA"/>
</dbReference>
<dbReference type="PANTHER" id="PTHR43744">
    <property type="entry name" value="ABC TRANSPORTER PERMEASE PROTEIN MG189-RELATED-RELATED"/>
    <property type="match status" value="1"/>
</dbReference>
<comment type="similarity">
    <text evidence="7">Belongs to the binding-protein-dependent transport system permease family.</text>
</comment>
<feature type="domain" description="ABC transmembrane type-1" evidence="8">
    <location>
        <begin position="75"/>
        <end position="270"/>
    </location>
</feature>
<reference evidence="9 10" key="1">
    <citation type="submission" date="2021-02" db="EMBL/GenBank/DDBJ databases">
        <title>Nitrogen-fixing ability and nitrogen fixation related genes of thermophilic fermentative bacteria in the genus Caldicellulosiruptor.</title>
        <authorList>
            <person name="Chen Y."/>
            <person name="Nishihara A."/>
            <person name="Haruta S."/>
        </authorList>
    </citation>
    <scope>NUCLEOTIDE SEQUENCE [LARGE SCALE GENOMIC DNA]</scope>
    <source>
        <strain evidence="9 10">YA01</strain>
    </source>
</reference>
<dbReference type="Proteomes" id="UP000663623">
    <property type="component" value="Chromosome"/>
</dbReference>
<keyword evidence="5 7" id="KW-1133">Transmembrane helix</keyword>
<feature type="transmembrane region" description="Helical" evidence="7">
    <location>
        <begin position="111"/>
        <end position="129"/>
    </location>
</feature>
<dbReference type="SUPFAM" id="SSF161098">
    <property type="entry name" value="MetI-like"/>
    <property type="match status" value="1"/>
</dbReference>
<sequence length="293" mass="33493">MKKRSISEALFDIMNYMFLGVLCFSMLYPMIYVIFASLSDPIKIMAYRGPLLKPIDFSLKAYKLLLDYPMIWIGYRNTIIYVVLGTTINMLLTTIGGYVLSRKNLKLKNPIMFFIVFTMYFSGGMIPTYVVIESLGLVDTIWAMILPGAVSTMNLIIMRTGFQTVPESLEESARIDGANDWVILFKIMIPLTMPTIAVMILFYAVGHWNSFFNAILYLRKRELYPLQLVLREILIMSDTMYMQTGVSDAEDRLALTRLIKYAAIVVSTVPILCLYPFLQKYFVKGVLIGAIKE</sequence>
<dbReference type="Pfam" id="PF00528">
    <property type="entry name" value="BPD_transp_1"/>
    <property type="match status" value="1"/>
</dbReference>
<accession>A0ABM7NQ75</accession>
<evidence type="ECO:0000256" key="4">
    <source>
        <dbReference type="ARBA" id="ARBA00022692"/>
    </source>
</evidence>
<dbReference type="Gene3D" id="1.10.3720.10">
    <property type="entry name" value="MetI-like"/>
    <property type="match status" value="1"/>
</dbReference>
<feature type="transmembrane region" description="Helical" evidence="7">
    <location>
        <begin position="258"/>
        <end position="278"/>
    </location>
</feature>
<dbReference type="CDD" id="cd06261">
    <property type="entry name" value="TM_PBP2"/>
    <property type="match status" value="1"/>
</dbReference>
<comment type="subcellular location">
    <subcellularLocation>
        <location evidence="1 7">Cell membrane</location>
        <topology evidence="1 7">Multi-pass membrane protein</topology>
    </subcellularLocation>
</comment>
<evidence type="ECO:0000313" key="9">
    <source>
        <dbReference type="EMBL" id="BCS82249.1"/>
    </source>
</evidence>
<evidence type="ECO:0000256" key="2">
    <source>
        <dbReference type="ARBA" id="ARBA00022448"/>
    </source>
</evidence>
<keyword evidence="6 7" id="KW-0472">Membrane</keyword>
<keyword evidence="4 7" id="KW-0812">Transmembrane</keyword>
<feature type="transmembrane region" description="Helical" evidence="7">
    <location>
        <begin position="79"/>
        <end position="99"/>
    </location>
</feature>
<gene>
    <name evidence="9" type="ORF">CaldiYA01_22090</name>
</gene>
<evidence type="ECO:0000256" key="3">
    <source>
        <dbReference type="ARBA" id="ARBA00022475"/>
    </source>
</evidence>
<keyword evidence="3" id="KW-1003">Cell membrane</keyword>
<evidence type="ECO:0000256" key="6">
    <source>
        <dbReference type="ARBA" id="ARBA00023136"/>
    </source>
</evidence>
<evidence type="ECO:0000256" key="7">
    <source>
        <dbReference type="RuleBase" id="RU363032"/>
    </source>
</evidence>
<dbReference type="InterPro" id="IPR000515">
    <property type="entry name" value="MetI-like"/>
</dbReference>
<evidence type="ECO:0000256" key="1">
    <source>
        <dbReference type="ARBA" id="ARBA00004651"/>
    </source>
</evidence>
<feature type="transmembrane region" description="Helical" evidence="7">
    <location>
        <begin position="183"/>
        <end position="205"/>
    </location>
</feature>
<dbReference type="RefSeq" id="WP_207179696.1">
    <property type="nucleotide sequence ID" value="NZ_AP024480.1"/>
</dbReference>
<evidence type="ECO:0000256" key="5">
    <source>
        <dbReference type="ARBA" id="ARBA00022989"/>
    </source>
</evidence>
<keyword evidence="2 7" id="KW-0813">Transport</keyword>
<keyword evidence="10" id="KW-1185">Reference proteome</keyword>
<feature type="transmembrane region" description="Helical" evidence="7">
    <location>
        <begin position="12"/>
        <end position="35"/>
    </location>
</feature>
<evidence type="ECO:0000313" key="10">
    <source>
        <dbReference type="Proteomes" id="UP000663623"/>
    </source>
</evidence>
<dbReference type="PANTHER" id="PTHR43744:SF9">
    <property type="entry name" value="POLYGALACTURONAN_RHAMNOGALACTURONAN TRANSPORT SYSTEM PERMEASE PROTEIN YTCP"/>
    <property type="match status" value="1"/>
</dbReference>